<feature type="compositionally biased region" description="Basic residues" evidence="1">
    <location>
        <begin position="121"/>
        <end position="136"/>
    </location>
</feature>
<feature type="compositionally biased region" description="Basic and acidic residues" evidence="1">
    <location>
        <begin position="139"/>
        <end position="161"/>
    </location>
</feature>
<evidence type="ECO:0000313" key="3">
    <source>
        <dbReference type="Proteomes" id="UP000030108"/>
    </source>
</evidence>
<evidence type="ECO:0000313" key="2">
    <source>
        <dbReference type="EMBL" id="EUC53501.1"/>
    </source>
</evidence>
<dbReference type="Proteomes" id="UP000030108">
    <property type="component" value="Unassembled WGS sequence"/>
</dbReference>
<feature type="region of interest" description="Disordered" evidence="1">
    <location>
        <begin position="1"/>
        <end position="26"/>
    </location>
</feature>
<sequence>MQDFLKIAQGRTDKTSSEPPELPKKRSEIIDHARNLLRNSNAAGLSDLKHSLAQVLGLVDASEARATLAEEDAKQLQVALEEKTQKKPRNGRVGRARVYTQKEIDEIAAKDEQSRAQRSTPRGRGRGRGRKTRVSSRKVVGDRVDTGEHESPSPEVSKEPESDYMPESE</sequence>
<dbReference type="AlphaFoldDB" id="X8IWW2"/>
<reference evidence="3" key="1">
    <citation type="journal article" date="2014" name="Genome Announc.">
        <title>Draft genome sequence of the plant-pathogenic soil fungus Rhizoctonia solani anastomosis group 3 strain Rhs1AP.</title>
        <authorList>
            <person name="Cubeta M.A."/>
            <person name="Thomas E."/>
            <person name="Dean R.A."/>
            <person name="Jabaji S."/>
            <person name="Neate S.M."/>
            <person name="Tavantzis S."/>
            <person name="Toda T."/>
            <person name="Vilgalys R."/>
            <person name="Bharathan N."/>
            <person name="Fedorova-Abrams N."/>
            <person name="Pakala S.B."/>
            <person name="Pakala S.M."/>
            <person name="Zafar N."/>
            <person name="Joardar V."/>
            <person name="Losada L."/>
            <person name="Nierman W.C."/>
        </authorList>
    </citation>
    <scope>NUCLEOTIDE SEQUENCE [LARGE SCALE GENOMIC DNA]</scope>
    <source>
        <strain evidence="3">AG-3</strain>
    </source>
</reference>
<feature type="non-terminal residue" evidence="2">
    <location>
        <position position="169"/>
    </location>
</feature>
<evidence type="ECO:0000256" key="1">
    <source>
        <dbReference type="SAM" id="MobiDB-lite"/>
    </source>
</evidence>
<organism evidence="2 3">
    <name type="scientific">Rhizoctonia solani AG-3 Rhs1AP</name>
    <dbReference type="NCBI Taxonomy" id="1086054"/>
    <lineage>
        <taxon>Eukaryota</taxon>
        <taxon>Fungi</taxon>
        <taxon>Dikarya</taxon>
        <taxon>Basidiomycota</taxon>
        <taxon>Agaricomycotina</taxon>
        <taxon>Agaricomycetes</taxon>
        <taxon>Cantharellales</taxon>
        <taxon>Ceratobasidiaceae</taxon>
        <taxon>Rhizoctonia</taxon>
    </lineage>
</organism>
<dbReference type="EMBL" id="JATN01000322">
    <property type="protein sequence ID" value="EUC53501.1"/>
    <property type="molecule type" value="Genomic_DNA"/>
</dbReference>
<protein>
    <submittedName>
        <fullName evidence="2">Uncharacterized protein</fullName>
    </submittedName>
</protein>
<gene>
    <name evidence="2" type="ORF">RSOL_006380</name>
</gene>
<proteinExistence type="predicted"/>
<comment type="caution">
    <text evidence="2">The sequence shown here is derived from an EMBL/GenBank/DDBJ whole genome shotgun (WGS) entry which is preliminary data.</text>
</comment>
<feature type="region of interest" description="Disordered" evidence="1">
    <location>
        <begin position="80"/>
        <end position="169"/>
    </location>
</feature>
<accession>X8IWW2</accession>
<feature type="compositionally biased region" description="Basic and acidic residues" evidence="1">
    <location>
        <begin position="100"/>
        <end position="115"/>
    </location>
</feature>
<feature type="compositionally biased region" description="Basic and acidic residues" evidence="1">
    <location>
        <begin position="11"/>
        <end position="26"/>
    </location>
</feature>
<name>X8IWW2_9AGAM</name>
<feature type="compositionally biased region" description="Basic residues" evidence="1">
    <location>
        <begin position="86"/>
        <end position="95"/>
    </location>
</feature>